<accession>A0A2T7A277</accession>
<keyword evidence="3" id="KW-1185">Reference proteome</keyword>
<protein>
    <submittedName>
        <fullName evidence="2">Uncharacterized protein</fullName>
    </submittedName>
</protein>
<feature type="transmembrane region" description="Helical" evidence="1">
    <location>
        <begin position="35"/>
        <end position="54"/>
    </location>
</feature>
<keyword evidence="1" id="KW-0472">Membrane</keyword>
<feature type="transmembrane region" description="Helical" evidence="1">
    <location>
        <begin position="9"/>
        <end position="29"/>
    </location>
</feature>
<proteinExistence type="predicted"/>
<gene>
    <name evidence="2" type="ORF">B9Z19DRAFT_1076275</name>
</gene>
<reference evidence="2 3" key="1">
    <citation type="submission" date="2017-04" db="EMBL/GenBank/DDBJ databases">
        <title>Draft genome sequence of Tuber borchii Vittad., a whitish edible truffle.</title>
        <authorList>
            <consortium name="DOE Joint Genome Institute"/>
            <person name="Murat C."/>
            <person name="Kuo A."/>
            <person name="Barry K.W."/>
            <person name="Clum A."/>
            <person name="Dockter R.B."/>
            <person name="Fauchery L."/>
            <person name="Iotti M."/>
            <person name="Kohler A."/>
            <person name="Labutti K."/>
            <person name="Lindquist E.A."/>
            <person name="Lipzen A."/>
            <person name="Ohm R.A."/>
            <person name="Wang M."/>
            <person name="Grigoriev I.V."/>
            <person name="Zambonelli A."/>
            <person name="Martin F.M."/>
        </authorList>
    </citation>
    <scope>NUCLEOTIDE SEQUENCE [LARGE SCALE GENOMIC DNA]</scope>
    <source>
        <strain evidence="2 3">Tbo3840</strain>
    </source>
</reference>
<evidence type="ECO:0000256" key="1">
    <source>
        <dbReference type="SAM" id="Phobius"/>
    </source>
</evidence>
<comment type="caution">
    <text evidence="2">The sequence shown here is derived from an EMBL/GenBank/DDBJ whole genome shotgun (WGS) entry which is preliminary data.</text>
</comment>
<organism evidence="2 3">
    <name type="scientific">Tuber borchii</name>
    <name type="common">White truffle</name>
    <dbReference type="NCBI Taxonomy" id="42251"/>
    <lineage>
        <taxon>Eukaryota</taxon>
        <taxon>Fungi</taxon>
        <taxon>Dikarya</taxon>
        <taxon>Ascomycota</taxon>
        <taxon>Pezizomycotina</taxon>
        <taxon>Pezizomycetes</taxon>
        <taxon>Pezizales</taxon>
        <taxon>Tuberaceae</taxon>
        <taxon>Tuber</taxon>
    </lineage>
</organism>
<keyword evidence="1" id="KW-0812">Transmembrane</keyword>
<sequence length="84" mass="9689">MGLDVGLPLSYFLTFRGGFFFLFSFQFLFADRINIIIIILLCFGLVNFCLLLGYDRAVLPHQPNVRFLTQVYTYHTVVILCSTN</sequence>
<evidence type="ECO:0000313" key="3">
    <source>
        <dbReference type="Proteomes" id="UP000244722"/>
    </source>
</evidence>
<dbReference type="Proteomes" id="UP000244722">
    <property type="component" value="Unassembled WGS sequence"/>
</dbReference>
<name>A0A2T7A277_TUBBO</name>
<dbReference type="EMBL" id="NESQ01000038">
    <property type="protein sequence ID" value="PUU81831.1"/>
    <property type="molecule type" value="Genomic_DNA"/>
</dbReference>
<evidence type="ECO:0000313" key="2">
    <source>
        <dbReference type="EMBL" id="PUU81831.1"/>
    </source>
</evidence>
<keyword evidence="1" id="KW-1133">Transmembrane helix</keyword>
<dbReference type="AlphaFoldDB" id="A0A2T7A277"/>